<accession>A0ABT7BX76</accession>
<dbReference type="Proteomes" id="UP001232992">
    <property type="component" value="Unassembled WGS sequence"/>
</dbReference>
<sequence>METTDKIIIGHLCADDIELMRALLRVFGRAFEQEEVYSSTPPTTAYLRKLLNRDYFIVLVALRQGQVIAGLTAYELHKFERERSEIYIYDLAVSEPYRRQGIATALIDELKNIASDRGAYVIFVQADYGDDPAINLYTKLGVREDVLHFDIPVSGLNN</sequence>
<feature type="domain" description="N-acetyltransferase" evidence="1">
    <location>
        <begin position="15"/>
        <end position="158"/>
    </location>
</feature>
<protein>
    <submittedName>
        <fullName evidence="2">AAC(3)-I family aminoglycoside N-acetyltransferase</fullName>
    </submittedName>
</protein>
<organism evidence="2 3">
    <name type="scientific">Roseofilum casamattae BLCC-M143</name>
    <dbReference type="NCBI Taxonomy" id="3022442"/>
    <lineage>
        <taxon>Bacteria</taxon>
        <taxon>Bacillati</taxon>
        <taxon>Cyanobacteriota</taxon>
        <taxon>Cyanophyceae</taxon>
        <taxon>Desertifilales</taxon>
        <taxon>Desertifilaceae</taxon>
        <taxon>Roseofilum</taxon>
        <taxon>Roseofilum casamattae</taxon>
    </lineage>
</organism>
<dbReference type="PANTHER" id="PTHR43072">
    <property type="entry name" value="N-ACETYLTRANSFERASE"/>
    <property type="match status" value="1"/>
</dbReference>
<dbReference type="Gene3D" id="3.40.630.30">
    <property type="match status" value="1"/>
</dbReference>
<dbReference type="PROSITE" id="PS51186">
    <property type="entry name" value="GNAT"/>
    <property type="match status" value="1"/>
</dbReference>
<keyword evidence="3" id="KW-1185">Reference proteome</keyword>
<dbReference type="RefSeq" id="WP_283758450.1">
    <property type="nucleotide sequence ID" value="NZ_JAQOSQ010000010.1"/>
</dbReference>
<evidence type="ECO:0000313" key="2">
    <source>
        <dbReference type="EMBL" id="MDJ1183798.1"/>
    </source>
</evidence>
<dbReference type="InterPro" id="IPR016181">
    <property type="entry name" value="Acyl_CoA_acyltransferase"/>
</dbReference>
<comment type="caution">
    <text evidence="2">The sequence shown here is derived from an EMBL/GenBank/DDBJ whole genome shotgun (WGS) entry which is preliminary data.</text>
</comment>
<dbReference type="CDD" id="cd04301">
    <property type="entry name" value="NAT_SF"/>
    <property type="match status" value="1"/>
</dbReference>
<reference evidence="2 3" key="1">
    <citation type="submission" date="2023-01" db="EMBL/GenBank/DDBJ databases">
        <title>Novel diversity within Roseofilum (Cyanobacteria; Desertifilaceae) from marine benthic mats with descriptions of four novel species.</title>
        <authorList>
            <person name="Wang Y."/>
            <person name="Berthold D.E."/>
            <person name="Hu J."/>
            <person name="Lefler F.W."/>
            <person name="Laughinghouse H.D. IV."/>
        </authorList>
    </citation>
    <scope>NUCLEOTIDE SEQUENCE [LARGE SCALE GENOMIC DNA]</scope>
    <source>
        <strain evidence="2 3">BLCC-M143</strain>
    </source>
</reference>
<evidence type="ECO:0000259" key="1">
    <source>
        <dbReference type="PROSITE" id="PS51186"/>
    </source>
</evidence>
<dbReference type="SUPFAM" id="SSF55729">
    <property type="entry name" value="Acyl-CoA N-acyltransferases (Nat)"/>
    <property type="match status" value="1"/>
</dbReference>
<dbReference type="Pfam" id="PF00583">
    <property type="entry name" value="Acetyltransf_1"/>
    <property type="match status" value="1"/>
</dbReference>
<name>A0ABT7BX76_9CYAN</name>
<dbReference type="InterPro" id="IPR000182">
    <property type="entry name" value="GNAT_dom"/>
</dbReference>
<dbReference type="NCBIfam" id="NF033083">
    <property type="entry name" value="AAC_3_I"/>
    <property type="match status" value="1"/>
</dbReference>
<evidence type="ECO:0000313" key="3">
    <source>
        <dbReference type="Proteomes" id="UP001232992"/>
    </source>
</evidence>
<proteinExistence type="predicted"/>
<gene>
    <name evidence="2" type="ORF">PMH09_11430</name>
</gene>
<dbReference type="EMBL" id="JAQOSQ010000010">
    <property type="protein sequence ID" value="MDJ1183798.1"/>
    <property type="molecule type" value="Genomic_DNA"/>
</dbReference>